<evidence type="ECO:0000256" key="9">
    <source>
        <dbReference type="ARBA" id="ARBA00038129"/>
    </source>
</evidence>
<evidence type="ECO:0000313" key="13">
    <source>
        <dbReference type="Proteomes" id="UP001085076"/>
    </source>
</evidence>
<proteinExistence type="inferred from homology"/>
<feature type="domain" description="Transcription factor CBF/NF-Y/archaeal histone" evidence="11">
    <location>
        <begin position="99"/>
        <end position="161"/>
    </location>
</feature>
<reference evidence="12" key="2">
    <citation type="journal article" date="2022" name="Hortic Res">
        <title>The genome of Dioscorea zingiberensis sheds light on the biosynthesis, origin and evolution of the medicinally important diosgenin saponins.</title>
        <authorList>
            <person name="Li Y."/>
            <person name="Tan C."/>
            <person name="Li Z."/>
            <person name="Guo J."/>
            <person name="Li S."/>
            <person name="Chen X."/>
            <person name="Wang C."/>
            <person name="Dai X."/>
            <person name="Yang H."/>
            <person name="Song W."/>
            <person name="Hou L."/>
            <person name="Xu J."/>
            <person name="Tong Z."/>
            <person name="Xu A."/>
            <person name="Yuan X."/>
            <person name="Wang W."/>
            <person name="Yang Q."/>
            <person name="Chen L."/>
            <person name="Sun Z."/>
            <person name="Wang K."/>
            <person name="Pan B."/>
            <person name="Chen J."/>
            <person name="Bao Y."/>
            <person name="Liu F."/>
            <person name="Qi X."/>
            <person name="Gang D.R."/>
            <person name="Wen J."/>
            <person name="Li J."/>
        </authorList>
    </citation>
    <scope>NUCLEOTIDE SEQUENCE</scope>
    <source>
        <strain evidence="12">Dzin_1.0</strain>
    </source>
</reference>
<dbReference type="Gene3D" id="1.10.20.10">
    <property type="entry name" value="Histone, subunit A"/>
    <property type="match status" value="1"/>
</dbReference>
<keyword evidence="3" id="KW-0378">Hydrolase</keyword>
<dbReference type="Proteomes" id="UP001085076">
    <property type="component" value="Miscellaneous, Linkage group lg02"/>
</dbReference>
<dbReference type="FunFam" id="1.10.20.10:FF:000006">
    <property type="entry name" value="Nuclear transcription factor Y subunit gamma"/>
    <property type="match status" value="1"/>
</dbReference>
<dbReference type="Gene3D" id="3.40.50.1110">
    <property type="entry name" value="SGNH hydrolase"/>
    <property type="match status" value="2"/>
</dbReference>
<dbReference type="InterPro" id="IPR001087">
    <property type="entry name" value="GDSL"/>
</dbReference>
<name>A0A9D5D1P1_9LILI</name>
<dbReference type="PANTHER" id="PTHR45648">
    <property type="entry name" value="GDSL LIPASE/ACYLHYDROLASE FAMILY PROTEIN (AFU_ORTHOLOGUE AFUA_4G14700)"/>
    <property type="match status" value="1"/>
</dbReference>
<comment type="similarity">
    <text evidence="2">Belongs to the 'GDSL' lipolytic enzyme family.</text>
</comment>
<evidence type="ECO:0000256" key="7">
    <source>
        <dbReference type="ARBA" id="ARBA00023163"/>
    </source>
</evidence>
<dbReference type="PANTHER" id="PTHR45648:SF5">
    <property type="entry name" value="OS04G0577300 PROTEIN"/>
    <property type="match status" value="1"/>
</dbReference>
<protein>
    <recommendedName>
        <fullName evidence="11">Transcription factor CBF/NF-Y/archaeal histone domain-containing protein</fullName>
    </recommendedName>
</protein>
<dbReference type="EMBL" id="JAGGNH010000002">
    <property type="protein sequence ID" value="KAJ0982964.1"/>
    <property type="molecule type" value="Genomic_DNA"/>
</dbReference>
<sequence>MQANMDEPGQGQSPVMAAGQIPYVTSPYQANQVMGNTATIPASQLTAASQAQLAQQQQLSYQQVHQQQMHQLQQQLQIFWANQYQEIAATNDFKNHSLPLALLRIKKIMKADEDVRMIAAEAPVLFARACEMFILELTHRSWAHTEENKRRTLQKNDIAGAIMRTDAFDFLADIVPSEELKEEALSSTPKEGGPSDSLPYYFVPPLVGSMGGMMVLPSLAHARVLLAEENLDESKRFFLRSGGGGGGGGGGVSVSHNGSDTDISIGGGGGVGVGTSHGGGASVGVGVGVGVGIDVGKGGVNVGIGVGGGGAASAKNGSVHVGGGGGVGVGISIGRGGVHVGVGRGGGGGGGSGGSGGGASGGGSGVGGSGGAVGRGEGYGNASGSNGSGGGGGDASAGGTSAGGSGGGGGGAGGQAYSIVPAIYVFGASQVDVGNNNYISTTIKVNFYPYGIDFPGSKATGRFSNGKNAADFIAEKLGLPSPKPYLSPSLKTNKTTDLRGINFASGGAGVLDSINKGRSIPFSKQISYFAKTVKTIKKNIGIQQAQKHLSKSIFMISIGNNDILGFTEVKVACCGQGFLNSTVFCNPTITYPCSNRTDHLFWDGIHNTEATAGVYMSIAFHGSSPFVYPINVKKLAAI</sequence>
<evidence type="ECO:0000256" key="8">
    <source>
        <dbReference type="ARBA" id="ARBA00023242"/>
    </source>
</evidence>
<dbReference type="GO" id="GO:0046982">
    <property type="term" value="F:protein heterodimerization activity"/>
    <property type="evidence" value="ECO:0007669"/>
    <property type="project" value="InterPro"/>
</dbReference>
<evidence type="ECO:0000256" key="4">
    <source>
        <dbReference type="ARBA" id="ARBA00022963"/>
    </source>
</evidence>
<dbReference type="GO" id="GO:0016042">
    <property type="term" value="P:lipid catabolic process"/>
    <property type="evidence" value="ECO:0007669"/>
    <property type="project" value="UniProtKB-KW"/>
</dbReference>
<evidence type="ECO:0000313" key="12">
    <source>
        <dbReference type="EMBL" id="KAJ0982964.1"/>
    </source>
</evidence>
<evidence type="ECO:0000259" key="11">
    <source>
        <dbReference type="Pfam" id="PF00808"/>
    </source>
</evidence>
<dbReference type="AlphaFoldDB" id="A0A9D5D1P1"/>
<comment type="subcellular location">
    <subcellularLocation>
        <location evidence="1">Nucleus</location>
    </subcellularLocation>
</comment>
<evidence type="ECO:0000256" key="10">
    <source>
        <dbReference type="SAM" id="MobiDB-lite"/>
    </source>
</evidence>
<dbReference type="InterPro" id="IPR051058">
    <property type="entry name" value="GDSL_Est/Lipase"/>
</dbReference>
<feature type="region of interest" description="Disordered" evidence="10">
    <location>
        <begin position="344"/>
        <end position="370"/>
    </location>
</feature>
<dbReference type="InterPro" id="IPR009072">
    <property type="entry name" value="Histone-fold"/>
</dbReference>
<dbReference type="GO" id="GO:0003677">
    <property type="term" value="F:DNA binding"/>
    <property type="evidence" value="ECO:0007669"/>
    <property type="project" value="UniProtKB-KW"/>
</dbReference>
<dbReference type="Pfam" id="PF00657">
    <property type="entry name" value="Lipase_GDSL"/>
    <property type="match status" value="1"/>
</dbReference>
<reference evidence="12" key="1">
    <citation type="submission" date="2021-03" db="EMBL/GenBank/DDBJ databases">
        <authorList>
            <person name="Li Z."/>
            <person name="Yang C."/>
        </authorList>
    </citation>
    <scope>NUCLEOTIDE SEQUENCE</scope>
    <source>
        <strain evidence="12">Dzin_1.0</strain>
        <tissue evidence="12">Leaf</tissue>
    </source>
</reference>
<keyword evidence="7" id="KW-0804">Transcription</keyword>
<evidence type="ECO:0000256" key="5">
    <source>
        <dbReference type="ARBA" id="ARBA00023015"/>
    </source>
</evidence>
<keyword evidence="6" id="KW-0238">DNA-binding</keyword>
<organism evidence="12 13">
    <name type="scientific">Dioscorea zingiberensis</name>
    <dbReference type="NCBI Taxonomy" id="325984"/>
    <lineage>
        <taxon>Eukaryota</taxon>
        <taxon>Viridiplantae</taxon>
        <taxon>Streptophyta</taxon>
        <taxon>Embryophyta</taxon>
        <taxon>Tracheophyta</taxon>
        <taxon>Spermatophyta</taxon>
        <taxon>Magnoliopsida</taxon>
        <taxon>Liliopsida</taxon>
        <taxon>Dioscoreales</taxon>
        <taxon>Dioscoreaceae</taxon>
        <taxon>Dioscorea</taxon>
    </lineage>
</organism>
<dbReference type="InterPro" id="IPR003958">
    <property type="entry name" value="CBFA_NFYB_domain"/>
</dbReference>
<keyword evidence="13" id="KW-1185">Reference proteome</keyword>
<feature type="region of interest" description="Disordered" evidence="10">
    <location>
        <begin position="383"/>
        <end position="407"/>
    </location>
</feature>
<dbReference type="OrthoDB" id="1272441at2759"/>
<keyword evidence="4" id="KW-0443">Lipid metabolism</keyword>
<comment type="caution">
    <text evidence="12">The sequence shown here is derived from an EMBL/GenBank/DDBJ whole genome shotgun (WGS) entry which is preliminary data.</text>
</comment>
<dbReference type="InterPro" id="IPR036514">
    <property type="entry name" value="SGNH_hydro_sf"/>
</dbReference>
<keyword evidence="5" id="KW-0805">Transcription regulation</keyword>
<evidence type="ECO:0000256" key="2">
    <source>
        <dbReference type="ARBA" id="ARBA00008668"/>
    </source>
</evidence>
<evidence type="ECO:0000256" key="6">
    <source>
        <dbReference type="ARBA" id="ARBA00023125"/>
    </source>
</evidence>
<keyword evidence="8" id="KW-0539">Nucleus</keyword>
<keyword evidence="4" id="KW-0442">Lipid degradation</keyword>
<evidence type="ECO:0000256" key="3">
    <source>
        <dbReference type="ARBA" id="ARBA00022801"/>
    </source>
</evidence>
<evidence type="ECO:0000256" key="1">
    <source>
        <dbReference type="ARBA" id="ARBA00004123"/>
    </source>
</evidence>
<dbReference type="SUPFAM" id="SSF47113">
    <property type="entry name" value="Histone-fold"/>
    <property type="match status" value="1"/>
</dbReference>
<accession>A0A9D5D1P1</accession>
<dbReference type="GO" id="GO:0016788">
    <property type="term" value="F:hydrolase activity, acting on ester bonds"/>
    <property type="evidence" value="ECO:0007669"/>
    <property type="project" value="InterPro"/>
</dbReference>
<gene>
    <name evidence="12" type="ORF">J5N97_011219</name>
</gene>
<dbReference type="GO" id="GO:0005634">
    <property type="term" value="C:nucleus"/>
    <property type="evidence" value="ECO:0007669"/>
    <property type="project" value="UniProtKB-SubCell"/>
</dbReference>
<dbReference type="CDD" id="cd22908">
    <property type="entry name" value="HFD_NFYC-like"/>
    <property type="match status" value="1"/>
</dbReference>
<comment type="similarity">
    <text evidence="9">Belongs to the NFYC/HAP5 subunit family.</text>
</comment>
<dbReference type="Pfam" id="PF00808">
    <property type="entry name" value="CBFD_NFYB_HMF"/>
    <property type="match status" value="1"/>
</dbReference>